<feature type="domain" description="AP2/ERF" evidence="4">
    <location>
        <begin position="176"/>
        <end position="233"/>
    </location>
</feature>
<accession>D4RX35</accession>
<organism evidence="5 6">
    <name type="scientific">Eshraghiella crossota DSM 2876</name>
    <dbReference type="NCBI Taxonomy" id="511680"/>
    <lineage>
        <taxon>Bacteria</taxon>
        <taxon>Bacillati</taxon>
        <taxon>Bacillota</taxon>
        <taxon>Clostridia</taxon>
        <taxon>Lachnospirales</taxon>
        <taxon>Lachnospiraceae</taxon>
        <taxon>Eshraghiella</taxon>
    </lineage>
</organism>
<dbReference type="Proteomes" id="UP000006238">
    <property type="component" value="Unassembled WGS sequence"/>
</dbReference>
<dbReference type="InterPro" id="IPR016177">
    <property type="entry name" value="DNA-bd_dom_sf"/>
</dbReference>
<keyword evidence="3" id="KW-0804">Transcription</keyword>
<sequence length="264" mass="30628">MSELPGVYTTRLKDGTASYRAGITVKSKHISLGSFDNPDDASGAYRDALYTLKSDCTIEDYEKKSTHLPFKKYVILINLRDNGIYFNTPIYMYKKYFLYYVDRKTILTFDVDDLFYFSDKSIMKRGNHLFVAEYGMQTNILSRYGIRDHAVPGRDYYFSNGNPYDFRYGNVNIVNRYYGVQKITKKGQPRYKTVIHIKGNFVVGTYKTEEEAAIAYNKAVHCLKKNGCKKNFPENYPESLSAISYASIYHSVKISDKIRTYKFL</sequence>
<dbReference type="eggNOG" id="ENOG502ZBRW">
    <property type="taxonomic scope" value="Bacteria"/>
</dbReference>
<comment type="caution">
    <text evidence="5">The sequence shown here is derived from an EMBL/GenBank/DDBJ whole genome shotgun (WGS) entry which is preliminary data.</text>
</comment>
<evidence type="ECO:0000259" key="4">
    <source>
        <dbReference type="PROSITE" id="PS51032"/>
    </source>
</evidence>
<dbReference type="PROSITE" id="PS51032">
    <property type="entry name" value="AP2_ERF"/>
    <property type="match status" value="1"/>
</dbReference>
<dbReference type="InterPro" id="IPR036955">
    <property type="entry name" value="AP2/ERF_dom_sf"/>
</dbReference>
<evidence type="ECO:0000313" key="5">
    <source>
        <dbReference type="EMBL" id="EFF69475.1"/>
    </source>
</evidence>
<keyword evidence="6" id="KW-1185">Reference proteome</keyword>
<dbReference type="HOGENOM" id="CLU_068397_0_0_9"/>
<dbReference type="GO" id="GO:0003677">
    <property type="term" value="F:DNA binding"/>
    <property type="evidence" value="ECO:0007669"/>
    <property type="project" value="UniProtKB-KW"/>
</dbReference>
<protein>
    <submittedName>
        <fullName evidence="5">AP2 domain protein</fullName>
    </submittedName>
</protein>
<dbReference type="Gene3D" id="3.30.730.10">
    <property type="entry name" value="AP2/ERF domain"/>
    <property type="match status" value="1"/>
</dbReference>
<dbReference type="GeneID" id="98918750"/>
<keyword evidence="1" id="KW-0805">Transcription regulation</keyword>
<name>D4RX35_9FIRM</name>
<reference evidence="5 6" key="1">
    <citation type="submission" date="2010-02" db="EMBL/GenBank/DDBJ databases">
        <authorList>
            <person name="Weinstock G."/>
            <person name="Sodergren E."/>
            <person name="Clifton S."/>
            <person name="Fulton L."/>
            <person name="Fulton B."/>
            <person name="Courtney L."/>
            <person name="Fronick C."/>
            <person name="Harrison M."/>
            <person name="Strong C."/>
            <person name="Farmer C."/>
            <person name="Delahaunty K."/>
            <person name="Markovic C."/>
            <person name="Hall O."/>
            <person name="Minx P."/>
            <person name="Tomlinson C."/>
            <person name="Mitreva M."/>
            <person name="Nelson J."/>
            <person name="Hou S."/>
            <person name="Wollam A."/>
            <person name="Pepin K.H."/>
            <person name="Johnson M."/>
            <person name="Bhonagiri V."/>
            <person name="Zhang X."/>
            <person name="Suruliraj S."/>
            <person name="Warren W."/>
            <person name="Chinwalla A."/>
            <person name="Mardis E.R."/>
            <person name="Wilson R.K."/>
        </authorList>
    </citation>
    <scope>NUCLEOTIDE SEQUENCE [LARGE SCALE GENOMIC DNA]</scope>
    <source>
        <strain evidence="5 6">DSM 2876</strain>
    </source>
</reference>
<evidence type="ECO:0000256" key="1">
    <source>
        <dbReference type="ARBA" id="ARBA00023015"/>
    </source>
</evidence>
<dbReference type="AlphaFoldDB" id="D4RX35"/>
<dbReference type="RefSeq" id="WP_005601176.1">
    <property type="nucleotide sequence ID" value="NZ_GG663519.1"/>
</dbReference>
<keyword evidence="2" id="KW-0238">DNA-binding</keyword>
<evidence type="ECO:0000256" key="2">
    <source>
        <dbReference type="ARBA" id="ARBA00023125"/>
    </source>
</evidence>
<dbReference type="GO" id="GO:0003700">
    <property type="term" value="F:DNA-binding transcription factor activity"/>
    <property type="evidence" value="ECO:0007669"/>
    <property type="project" value="InterPro"/>
</dbReference>
<dbReference type="InterPro" id="IPR001471">
    <property type="entry name" value="AP2/ERF_dom"/>
</dbReference>
<dbReference type="SUPFAM" id="SSF54171">
    <property type="entry name" value="DNA-binding domain"/>
    <property type="match status" value="1"/>
</dbReference>
<evidence type="ECO:0000313" key="6">
    <source>
        <dbReference type="Proteomes" id="UP000006238"/>
    </source>
</evidence>
<proteinExistence type="predicted"/>
<gene>
    <name evidence="5" type="ORF">BUTYVIB_00386</name>
</gene>
<evidence type="ECO:0000256" key="3">
    <source>
        <dbReference type="ARBA" id="ARBA00023163"/>
    </source>
</evidence>
<dbReference type="EMBL" id="ABWN01000018">
    <property type="protein sequence ID" value="EFF69475.1"/>
    <property type="molecule type" value="Genomic_DNA"/>
</dbReference>